<keyword evidence="9" id="KW-1015">Disulfide bond</keyword>
<reference evidence="19" key="1">
    <citation type="journal article" date="2023" name="Mol. Biol. Evol.">
        <title>Third-Generation Sequencing Reveals the Adaptive Role of the Epigenome in Three Deep-Sea Polychaetes.</title>
        <authorList>
            <person name="Perez M."/>
            <person name="Aroh O."/>
            <person name="Sun Y."/>
            <person name="Lan Y."/>
            <person name="Juniper S.K."/>
            <person name="Young C.R."/>
            <person name="Angers B."/>
            <person name="Qian P.Y."/>
        </authorList>
    </citation>
    <scope>NUCLEOTIDE SEQUENCE</scope>
    <source>
        <strain evidence="19">P08H-3</strain>
    </source>
</reference>
<feature type="region of interest" description="Disordered" evidence="16">
    <location>
        <begin position="360"/>
        <end position="414"/>
    </location>
</feature>
<evidence type="ECO:0000256" key="9">
    <source>
        <dbReference type="ARBA" id="ARBA00023157"/>
    </source>
</evidence>
<name>A0AAD9JUC6_9ANNE</name>
<keyword evidence="4 15" id="KW-0812">Transmembrane</keyword>
<evidence type="ECO:0000256" key="6">
    <source>
        <dbReference type="ARBA" id="ARBA00023018"/>
    </source>
</evidence>
<gene>
    <name evidence="19" type="ORF">LSH36_154g02006</name>
</gene>
<dbReference type="PRINTS" id="PR00254">
    <property type="entry name" value="NICOTINICR"/>
</dbReference>
<evidence type="ECO:0000259" key="18">
    <source>
        <dbReference type="Pfam" id="PF02932"/>
    </source>
</evidence>
<feature type="compositionally biased region" description="Polar residues" evidence="16">
    <location>
        <begin position="385"/>
        <end position="396"/>
    </location>
</feature>
<dbReference type="EMBL" id="JAODUP010000154">
    <property type="protein sequence ID" value="KAK2159346.1"/>
    <property type="molecule type" value="Genomic_DNA"/>
</dbReference>
<evidence type="ECO:0000256" key="5">
    <source>
        <dbReference type="ARBA" id="ARBA00022989"/>
    </source>
</evidence>
<dbReference type="PANTHER" id="PTHR18945">
    <property type="entry name" value="NEUROTRANSMITTER GATED ION CHANNEL"/>
    <property type="match status" value="1"/>
</dbReference>
<evidence type="ECO:0000256" key="15">
    <source>
        <dbReference type="RuleBase" id="RU000687"/>
    </source>
</evidence>
<dbReference type="InterPro" id="IPR018000">
    <property type="entry name" value="Neurotransmitter_ion_chnl_CS"/>
</dbReference>
<dbReference type="GO" id="GO:0022848">
    <property type="term" value="F:acetylcholine-gated monoatomic cation-selective channel activity"/>
    <property type="evidence" value="ECO:0007669"/>
    <property type="project" value="InterPro"/>
</dbReference>
<feature type="transmembrane region" description="Helical" evidence="15">
    <location>
        <begin position="239"/>
        <end position="262"/>
    </location>
</feature>
<dbReference type="InterPro" id="IPR006029">
    <property type="entry name" value="Neurotrans-gated_channel_TM"/>
</dbReference>
<dbReference type="InterPro" id="IPR006202">
    <property type="entry name" value="Neur_chan_lig-bd"/>
</dbReference>
<feature type="signal peptide" evidence="15">
    <location>
        <begin position="1"/>
        <end position="27"/>
    </location>
</feature>
<evidence type="ECO:0000256" key="3">
    <source>
        <dbReference type="ARBA" id="ARBA00022475"/>
    </source>
</evidence>
<keyword evidence="3" id="KW-1003">Cell membrane</keyword>
<feature type="domain" description="Neurotransmitter-gated ion-channel ligand-binding" evidence="17">
    <location>
        <begin position="32"/>
        <end position="236"/>
    </location>
</feature>
<dbReference type="Gene3D" id="1.20.58.390">
    <property type="entry name" value="Neurotransmitter-gated ion-channel transmembrane domain"/>
    <property type="match status" value="2"/>
</dbReference>
<evidence type="ECO:0008006" key="21">
    <source>
        <dbReference type="Google" id="ProtNLM"/>
    </source>
</evidence>
<dbReference type="Pfam" id="PF02932">
    <property type="entry name" value="Neur_chan_memb"/>
    <property type="match status" value="1"/>
</dbReference>
<evidence type="ECO:0000259" key="17">
    <source>
        <dbReference type="Pfam" id="PF02931"/>
    </source>
</evidence>
<keyword evidence="8 15" id="KW-0472">Membrane</keyword>
<evidence type="ECO:0000256" key="7">
    <source>
        <dbReference type="ARBA" id="ARBA00023065"/>
    </source>
</evidence>
<keyword evidence="15" id="KW-0732">Signal</keyword>
<dbReference type="InterPro" id="IPR006201">
    <property type="entry name" value="Neur_channel"/>
</dbReference>
<dbReference type="SUPFAM" id="SSF90112">
    <property type="entry name" value="Neurotransmitter-gated ion-channel transmembrane pore"/>
    <property type="match status" value="1"/>
</dbReference>
<keyword evidence="2 15" id="KW-0813">Transport</keyword>
<keyword evidence="5 15" id="KW-1133">Transmembrane helix</keyword>
<keyword evidence="6" id="KW-0770">Synapse</keyword>
<dbReference type="GO" id="GO:0004888">
    <property type="term" value="F:transmembrane signaling receptor activity"/>
    <property type="evidence" value="ECO:0007669"/>
    <property type="project" value="InterPro"/>
</dbReference>
<evidence type="ECO:0000256" key="16">
    <source>
        <dbReference type="SAM" id="MobiDB-lite"/>
    </source>
</evidence>
<dbReference type="NCBIfam" id="TIGR00860">
    <property type="entry name" value="LIC"/>
    <property type="match status" value="1"/>
</dbReference>
<dbReference type="FunFam" id="2.70.170.10:FF:000016">
    <property type="entry name" value="Nicotinic acetylcholine receptor subunit"/>
    <property type="match status" value="1"/>
</dbReference>
<sequence length="490" mass="55440">MMETNKRGTAIIIFLLVTLELRGIVCAEAELRLIRDLMDGYDPDVRPCERIDEAVQVTIDITLHQIIEVDAKNQVITTSVWQRMYWKDEHLTWNASKYGGLERIRLSADRIWKPDITLINDVSGDFHNNQLDYPATILHDGHVRWLTPRLLTSSCTMDMTYFPWDNQTCTLQFTSWTHDNSEMTLVMKNSKADSTDFVKNGEWELVGLPVRTYTYSAPCCEVPFTNIEFDIEIHRRARYYITNLIFPSVLITAAGMLVFCLPPESGEKVSLSVTILLATTVYQLLLADGMPVQSISTPIIVRYIITTQVLLGLSMIFTVLVLDFHHQGLFGHVVPARLQKVVTVMATLLLLKGTSKKVWSSTGASENKGRSGSRKRAKNTGEGEGNNSVPMNSLPSSFGIKRGRASSRDTEFSPANEISDVQSSVQNSKLYDINEVLSGFHVTLRDKEADDKRMLEWRLVAKVFDRLFLIMFTICFLVSTFTLLCGYPKL</sequence>
<dbReference type="GO" id="GO:0045211">
    <property type="term" value="C:postsynaptic membrane"/>
    <property type="evidence" value="ECO:0007669"/>
    <property type="project" value="InterPro"/>
</dbReference>
<evidence type="ECO:0000256" key="1">
    <source>
        <dbReference type="ARBA" id="ARBA00009237"/>
    </source>
</evidence>
<dbReference type="FunFam" id="1.20.58.390:FF:000043">
    <property type="entry name" value="AcetylCholine Receptor"/>
    <property type="match status" value="1"/>
</dbReference>
<feature type="transmembrane region" description="Helical" evidence="15">
    <location>
        <begin position="299"/>
        <end position="322"/>
    </location>
</feature>
<evidence type="ECO:0000256" key="2">
    <source>
        <dbReference type="ARBA" id="ARBA00022448"/>
    </source>
</evidence>
<keyword evidence="10" id="KW-0675">Receptor</keyword>
<dbReference type="InterPro" id="IPR038050">
    <property type="entry name" value="Neuro_actylchol_rec"/>
</dbReference>
<keyword evidence="13 15" id="KW-0407">Ion channel</keyword>
<feature type="domain" description="Neurotransmitter-gated ion-channel transmembrane" evidence="18">
    <location>
        <begin position="244"/>
        <end position="483"/>
    </location>
</feature>
<evidence type="ECO:0000256" key="10">
    <source>
        <dbReference type="ARBA" id="ARBA00023170"/>
    </source>
</evidence>
<protein>
    <recommendedName>
        <fullName evidence="21">Neuronal acetylcholine receptor subunit alpha-10-like</fullName>
    </recommendedName>
</protein>
<keyword evidence="20" id="KW-1185">Reference proteome</keyword>
<proteinExistence type="inferred from homology"/>
<evidence type="ECO:0000256" key="13">
    <source>
        <dbReference type="ARBA" id="ARBA00023303"/>
    </source>
</evidence>
<dbReference type="SUPFAM" id="SSF63712">
    <property type="entry name" value="Nicotinic receptor ligand binding domain-like"/>
    <property type="match status" value="1"/>
</dbReference>
<evidence type="ECO:0000256" key="4">
    <source>
        <dbReference type="ARBA" id="ARBA00022692"/>
    </source>
</evidence>
<dbReference type="AlphaFoldDB" id="A0AAD9JUC6"/>
<dbReference type="CDD" id="cd18997">
    <property type="entry name" value="LGIC_ECD_nAChR"/>
    <property type="match status" value="1"/>
</dbReference>
<keyword evidence="12" id="KW-1071">Ligand-gated ion channel</keyword>
<feature type="transmembrane region" description="Helical" evidence="15">
    <location>
        <begin position="463"/>
        <end position="484"/>
    </location>
</feature>
<keyword evidence="7 15" id="KW-0406">Ion transport</keyword>
<feature type="chain" id="PRO_5041773923" description="Neuronal acetylcholine receptor subunit alpha-10-like" evidence="15">
    <location>
        <begin position="28"/>
        <end position="490"/>
    </location>
</feature>
<evidence type="ECO:0000256" key="8">
    <source>
        <dbReference type="ARBA" id="ARBA00023136"/>
    </source>
</evidence>
<dbReference type="InterPro" id="IPR002394">
    <property type="entry name" value="Nicotinic_acetylcholine_rcpt"/>
</dbReference>
<evidence type="ECO:0000313" key="19">
    <source>
        <dbReference type="EMBL" id="KAK2159346.1"/>
    </source>
</evidence>
<dbReference type="InterPro" id="IPR036734">
    <property type="entry name" value="Neur_chan_lig-bd_sf"/>
</dbReference>
<dbReference type="InterPro" id="IPR036719">
    <property type="entry name" value="Neuro-gated_channel_TM_sf"/>
</dbReference>
<dbReference type="Gene3D" id="2.70.170.10">
    <property type="entry name" value="Neurotransmitter-gated ion-channel ligand-binding domain"/>
    <property type="match status" value="1"/>
</dbReference>
<comment type="similarity">
    <text evidence="1">Belongs to the ligand-gated ion channel (TC 1.A.9) family. Acetylcholine receptor (TC 1.A.9.1) subfamily.</text>
</comment>
<evidence type="ECO:0000256" key="14">
    <source>
        <dbReference type="ARBA" id="ARBA00034099"/>
    </source>
</evidence>
<dbReference type="CDD" id="cd19051">
    <property type="entry name" value="LGIC_TM_cation"/>
    <property type="match status" value="1"/>
</dbReference>
<evidence type="ECO:0000256" key="12">
    <source>
        <dbReference type="ARBA" id="ARBA00023286"/>
    </source>
</evidence>
<comment type="subcellular location">
    <subcellularLocation>
        <location evidence="14">Synaptic cell membrane</location>
        <topology evidence="14">Multi-pass membrane protein</topology>
    </subcellularLocation>
</comment>
<dbReference type="Pfam" id="PF02931">
    <property type="entry name" value="Neur_chan_LBD"/>
    <property type="match status" value="1"/>
</dbReference>
<dbReference type="PRINTS" id="PR00252">
    <property type="entry name" value="NRIONCHANNEL"/>
</dbReference>
<evidence type="ECO:0000313" key="20">
    <source>
        <dbReference type="Proteomes" id="UP001208570"/>
    </source>
</evidence>
<dbReference type="PROSITE" id="PS00236">
    <property type="entry name" value="NEUROTR_ION_CHANNEL"/>
    <property type="match status" value="1"/>
</dbReference>
<keyword evidence="11" id="KW-0325">Glycoprotein</keyword>
<feature type="transmembrane region" description="Helical" evidence="15">
    <location>
        <begin position="269"/>
        <end position="287"/>
    </location>
</feature>
<organism evidence="19 20">
    <name type="scientific">Paralvinella palmiformis</name>
    <dbReference type="NCBI Taxonomy" id="53620"/>
    <lineage>
        <taxon>Eukaryota</taxon>
        <taxon>Metazoa</taxon>
        <taxon>Spiralia</taxon>
        <taxon>Lophotrochozoa</taxon>
        <taxon>Annelida</taxon>
        <taxon>Polychaeta</taxon>
        <taxon>Sedentaria</taxon>
        <taxon>Canalipalpata</taxon>
        <taxon>Terebellida</taxon>
        <taxon>Terebelliformia</taxon>
        <taxon>Alvinellidae</taxon>
        <taxon>Paralvinella</taxon>
    </lineage>
</organism>
<comment type="caution">
    <text evidence="19">The sequence shown here is derived from an EMBL/GenBank/DDBJ whole genome shotgun (WGS) entry which is preliminary data.</text>
</comment>
<evidence type="ECO:0000256" key="11">
    <source>
        <dbReference type="ARBA" id="ARBA00023180"/>
    </source>
</evidence>
<accession>A0AAD9JUC6</accession>
<dbReference type="Proteomes" id="UP001208570">
    <property type="component" value="Unassembled WGS sequence"/>
</dbReference>